<dbReference type="InterPro" id="IPR051678">
    <property type="entry name" value="AGP_Transferase"/>
</dbReference>
<evidence type="ECO:0000259" key="1">
    <source>
        <dbReference type="Pfam" id="PF01636"/>
    </source>
</evidence>
<organism evidence="2 3">
    <name type="scientific">Branchiibius cervicis</name>
    <dbReference type="NCBI Taxonomy" id="908252"/>
    <lineage>
        <taxon>Bacteria</taxon>
        <taxon>Bacillati</taxon>
        <taxon>Actinomycetota</taxon>
        <taxon>Actinomycetes</taxon>
        <taxon>Micrococcales</taxon>
        <taxon>Dermacoccaceae</taxon>
        <taxon>Branchiibius</taxon>
    </lineage>
</organism>
<dbReference type="Gene3D" id="3.30.200.20">
    <property type="entry name" value="Phosphorylase Kinase, domain 1"/>
    <property type="match status" value="1"/>
</dbReference>
<sequence>MDLLHSDELPVTGSLVGALVRSQFPRFADWQVTRLGDSGSSNVLFALDDVAGSGRVLVRLPRQPGGGATVQKEADWLPTIGAGLSAPTPVVLGVGESAFGYPETWSITSWLQGRRLRAPGGEYLGKDIAQFVTQLRDVPIPDAAAGDDRLRWYRGESLAAMDDDFQEAAAACRSASLPLDLDRAVAVWADALAAAHSVSAETAWYHGDLLIENLLVDDEGRLAGVLDFGGLGVGDPTVDLIVAWEALDRAGRSALWSALDVDDAQIAVSRGWALLIAFITFPYYGATMPARCADRLIMAQAAIEGD</sequence>
<dbReference type="Proteomes" id="UP001596356">
    <property type="component" value="Unassembled WGS sequence"/>
</dbReference>
<feature type="domain" description="Aminoglycoside phosphotransferase" evidence="1">
    <location>
        <begin position="37"/>
        <end position="254"/>
    </location>
</feature>
<dbReference type="Pfam" id="PF01636">
    <property type="entry name" value="APH"/>
    <property type="match status" value="1"/>
</dbReference>
<proteinExistence type="predicted"/>
<name>A0ABW2AU41_9MICO</name>
<dbReference type="PANTHER" id="PTHR21310:SF42">
    <property type="entry name" value="BIFUNCTIONAL AAC_APH"/>
    <property type="match status" value="1"/>
</dbReference>
<accession>A0ABW2AU41</accession>
<gene>
    <name evidence="2" type="ORF">ACFQBT_10320</name>
</gene>
<dbReference type="InterPro" id="IPR002575">
    <property type="entry name" value="Aminoglycoside_PTrfase"/>
</dbReference>
<protein>
    <submittedName>
        <fullName evidence="2">Phosphotransferase</fullName>
    </submittedName>
</protein>
<dbReference type="EMBL" id="JBHSWJ010000002">
    <property type="protein sequence ID" value="MFC6714184.1"/>
    <property type="molecule type" value="Genomic_DNA"/>
</dbReference>
<dbReference type="Gene3D" id="3.90.1200.10">
    <property type="match status" value="1"/>
</dbReference>
<dbReference type="InterPro" id="IPR011009">
    <property type="entry name" value="Kinase-like_dom_sf"/>
</dbReference>
<dbReference type="PANTHER" id="PTHR21310">
    <property type="entry name" value="AMINOGLYCOSIDE PHOSPHOTRANSFERASE-RELATED-RELATED"/>
    <property type="match status" value="1"/>
</dbReference>
<keyword evidence="3" id="KW-1185">Reference proteome</keyword>
<evidence type="ECO:0000313" key="2">
    <source>
        <dbReference type="EMBL" id="MFC6714184.1"/>
    </source>
</evidence>
<dbReference type="SUPFAM" id="SSF56112">
    <property type="entry name" value="Protein kinase-like (PK-like)"/>
    <property type="match status" value="1"/>
</dbReference>
<comment type="caution">
    <text evidence="2">The sequence shown here is derived from an EMBL/GenBank/DDBJ whole genome shotgun (WGS) entry which is preliminary data.</text>
</comment>
<dbReference type="RefSeq" id="WP_377822483.1">
    <property type="nucleotide sequence ID" value="NZ_JBHSWJ010000002.1"/>
</dbReference>
<reference evidence="3" key="1">
    <citation type="journal article" date="2019" name="Int. J. Syst. Evol. Microbiol.">
        <title>The Global Catalogue of Microorganisms (GCM) 10K type strain sequencing project: providing services to taxonomists for standard genome sequencing and annotation.</title>
        <authorList>
            <consortium name="The Broad Institute Genomics Platform"/>
            <consortium name="The Broad Institute Genome Sequencing Center for Infectious Disease"/>
            <person name="Wu L."/>
            <person name="Ma J."/>
        </authorList>
    </citation>
    <scope>NUCLEOTIDE SEQUENCE [LARGE SCALE GENOMIC DNA]</scope>
    <source>
        <strain evidence="3">NBRC 106593</strain>
    </source>
</reference>
<evidence type="ECO:0000313" key="3">
    <source>
        <dbReference type="Proteomes" id="UP001596356"/>
    </source>
</evidence>